<organism evidence="11 12">
    <name type="scientific">Chlorella vulgaris</name>
    <name type="common">Green alga</name>
    <dbReference type="NCBI Taxonomy" id="3077"/>
    <lineage>
        <taxon>Eukaryota</taxon>
        <taxon>Viridiplantae</taxon>
        <taxon>Chlorophyta</taxon>
        <taxon>core chlorophytes</taxon>
        <taxon>Trebouxiophyceae</taxon>
        <taxon>Chlorellales</taxon>
        <taxon>Chlorellaceae</taxon>
        <taxon>Chlorella clade</taxon>
        <taxon>Chlorella</taxon>
    </lineage>
</organism>
<dbReference type="AlphaFoldDB" id="A0A9D4TV90"/>
<dbReference type="PROSITE" id="PS51819">
    <property type="entry name" value="VOC"/>
    <property type="match status" value="1"/>
</dbReference>
<keyword evidence="4" id="KW-0170">Cobalt</keyword>
<dbReference type="SUPFAM" id="SSF54593">
    <property type="entry name" value="Glyoxalase/Bleomycin resistance protein/Dihydroxybiphenyl dioxygenase"/>
    <property type="match status" value="1"/>
</dbReference>
<evidence type="ECO:0000256" key="4">
    <source>
        <dbReference type="ARBA" id="ARBA00023285"/>
    </source>
</evidence>
<evidence type="ECO:0000256" key="7">
    <source>
        <dbReference type="ARBA" id="ARBA00066411"/>
    </source>
</evidence>
<evidence type="ECO:0000256" key="5">
    <source>
        <dbReference type="ARBA" id="ARBA00050406"/>
    </source>
</evidence>
<reference evidence="11" key="2">
    <citation type="submission" date="2020-11" db="EMBL/GenBank/DDBJ databases">
        <authorList>
            <person name="Cecchin M."/>
            <person name="Marcolungo L."/>
            <person name="Rossato M."/>
            <person name="Girolomoni L."/>
            <person name="Cosentino E."/>
            <person name="Cuine S."/>
            <person name="Li-Beisson Y."/>
            <person name="Delledonne M."/>
            <person name="Ballottari M."/>
        </authorList>
    </citation>
    <scope>NUCLEOTIDE SEQUENCE</scope>
    <source>
        <strain evidence="11">211/11P</strain>
        <tissue evidence="11">Whole cell</tissue>
    </source>
</reference>
<comment type="caution">
    <text evidence="11">The sequence shown here is derived from an EMBL/GenBank/DDBJ whole genome shotgun (WGS) entry which is preliminary data.</text>
</comment>
<dbReference type="Proteomes" id="UP001055712">
    <property type="component" value="Unassembled WGS sequence"/>
</dbReference>
<dbReference type="CDD" id="cd07249">
    <property type="entry name" value="MMCE"/>
    <property type="match status" value="1"/>
</dbReference>
<comment type="similarity">
    <text evidence="1">Belongs to the methylmalonyl-CoA epimerase family.</text>
</comment>
<dbReference type="GO" id="GO:0046491">
    <property type="term" value="P:L-methylmalonyl-CoA metabolic process"/>
    <property type="evidence" value="ECO:0007669"/>
    <property type="project" value="TreeGrafter"/>
</dbReference>
<proteinExistence type="inferred from homology"/>
<evidence type="ECO:0000313" key="12">
    <source>
        <dbReference type="Proteomes" id="UP001055712"/>
    </source>
</evidence>
<dbReference type="InterPro" id="IPR029068">
    <property type="entry name" value="Glyas_Bleomycin-R_OHBP_Dase"/>
</dbReference>
<dbReference type="InterPro" id="IPR051785">
    <property type="entry name" value="MMCE/EMCE_epimerase"/>
</dbReference>
<gene>
    <name evidence="11" type="ORF">D9Q98_001681</name>
</gene>
<dbReference type="PANTHER" id="PTHR43048">
    <property type="entry name" value="METHYLMALONYL-COA EPIMERASE"/>
    <property type="match status" value="1"/>
</dbReference>
<reference evidence="11" key="1">
    <citation type="journal article" date="2019" name="Plant J.">
        <title>Chlorella vulgaris genome assembly and annotation reveals the molecular basis for metabolic acclimation to high light conditions.</title>
        <authorList>
            <person name="Cecchin M."/>
            <person name="Marcolungo L."/>
            <person name="Rossato M."/>
            <person name="Girolomoni L."/>
            <person name="Cosentino E."/>
            <person name="Cuine S."/>
            <person name="Li-Beisson Y."/>
            <person name="Delledonne M."/>
            <person name="Ballottari M."/>
        </authorList>
    </citation>
    <scope>NUCLEOTIDE SEQUENCE</scope>
    <source>
        <strain evidence="11">211/11P</strain>
    </source>
</reference>
<dbReference type="InterPro" id="IPR017515">
    <property type="entry name" value="MeMalonyl-CoA_epimerase"/>
</dbReference>
<dbReference type="GO" id="GO:0004493">
    <property type="term" value="F:methylmalonyl-CoA epimerase activity"/>
    <property type="evidence" value="ECO:0007669"/>
    <property type="project" value="UniProtKB-EC"/>
</dbReference>
<keyword evidence="2" id="KW-0479">Metal-binding</keyword>
<evidence type="ECO:0000256" key="6">
    <source>
        <dbReference type="ARBA" id="ARBA00053742"/>
    </source>
</evidence>
<evidence type="ECO:0000256" key="1">
    <source>
        <dbReference type="ARBA" id="ARBA00009308"/>
    </source>
</evidence>
<comment type="function">
    <text evidence="6">Methylmalonyl-CoA epimerase involved in propionyl-CoA metabolism.</text>
</comment>
<dbReference type="Pfam" id="PF13669">
    <property type="entry name" value="Glyoxalase_4"/>
    <property type="match status" value="1"/>
</dbReference>
<dbReference type="GO" id="GO:0046872">
    <property type="term" value="F:metal ion binding"/>
    <property type="evidence" value="ECO:0007669"/>
    <property type="project" value="UniProtKB-KW"/>
</dbReference>
<evidence type="ECO:0000259" key="10">
    <source>
        <dbReference type="PROSITE" id="PS51819"/>
    </source>
</evidence>
<keyword evidence="3" id="KW-0413">Isomerase</keyword>
<protein>
    <recommendedName>
        <fullName evidence="8">Methylmalonyl-CoA epimerase, mitochondrial</fullName>
        <ecNumber evidence="7">5.1.99.1</ecNumber>
    </recommendedName>
    <alternativeName>
        <fullName evidence="9">DL-methylmalonyl-CoA racemase</fullName>
    </alternativeName>
</protein>
<evidence type="ECO:0000256" key="3">
    <source>
        <dbReference type="ARBA" id="ARBA00023235"/>
    </source>
</evidence>
<dbReference type="FunFam" id="3.10.180.10:FF:000003">
    <property type="entry name" value="Methylmalonyl-CoA epimerase, mitochondrial"/>
    <property type="match status" value="1"/>
</dbReference>
<comment type="catalytic activity">
    <reaction evidence="5">
        <text>(R)-methylmalonyl-CoA = (S)-methylmalonyl-CoA</text>
        <dbReference type="Rhea" id="RHEA:20553"/>
        <dbReference type="ChEBI" id="CHEBI:57326"/>
        <dbReference type="ChEBI" id="CHEBI:57327"/>
        <dbReference type="EC" id="5.1.99.1"/>
    </reaction>
    <physiologicalReaction direction="right-to-left" evidence="5">
        <dbReference type="Rhea" id="RHEA:20555"/>
    </physiologicalReaction>
</comment>
<dbReference type="PANTHER" id="PTHR43048:SF3">
    <property type="entry name" value="METHYLMALONYL-COA EPIMERASE, MITOCHONDRIAL"/>
    <property type="match status" value="1"/>
</dbReference>
<sequence length="157" mass="17000">MWRGGRWALQVVVGRRFTTAPPPPVGRLNHLAIAVPDLDAAAARYRDVLGVKCSEPLSLPEHGVRVVFVELANTKLELLEPLGDASPIAAFLQKNSAGGIHHICLEVTDIHASMAHVGKRVRLLDKEPKTGAHGLPVVFVHPKDMCGVLTELEEMKG</sequence>
<dbReference type="InterPro" id="IPR037523">
    <property type="entry name" value="VOC_core"/>
</dbReference>
<feature type="domain" description="VOC" evidence="10">
    <location>
        <begin position="27"/>
        <end position="155"/>
    </location>
</feature>
<dbReference type="EMBL" id="SIDB01000002">
    <property type="protein sequence ID" value="KAI3435621.1"/>
    <property type="molecule type" value="Genomic_DNA"/>
</dbReference>
<evidence type="ECO:0000256" key="8">
    <source>
        <dbReference type="ARBA" id="ARBA00071337"/>
    </source>
</evidence>
<dbReference type="EC" id="5.1.99.1" evidence="7"/>
<dbReference type="NCBIfam" id="TIGR03081">
    <property type="entry name" value="metmalonyl_epim"/>
    <property type="match status" value="1"/>
</dbReference>
<evidence type="ECO:0000313" key="11">
    <source>
        <dbReference type="EMBL" id="KAI3435621.1"/>
    </source>
</evidence>
<evidence type="ECO:0000256" key="2">
    <source>
        <dbReference type="ARBA" id="ARBA00022723"/>
    </source>
</evidence>
<dbReference type="Gene3D" id="3.10.180.10">
    <property type="entry name" value="2,3-Dihydroxybiphenyl 1,2-Dioxygenase, domain 1"/>
    <property type="match status" value="1"/>
</dbReference>
<dbReference type="OrthoDB" id="16820at2759"/>
<name>A0A9D4TV90_CHLVU</name>
<evidence type="ECO:0000256" key="9">
    <source>
        <dbReference type="ARBA" id="ARBA00081771"/>
    </source>
</evidence>
<keyword evidence="12" id="KW-1185">Reference proteome</keyword>
<accession>A0A9D4TV90</accession>